<gene>
    <name evidence="2" type="ORF">MNOR_LOCUS30231</name>
</gene>
<dbReference type="EMBL" id="CAXKWB010036520">
    <property type="protein sequence ID" value="CAL4148419.1"/>
    <property type="molecule type" value="Genomic_DNA"/>
</dbReference>
<feature type="domain" description="Ig-like" evidence="1">
    <location>
        <begin position="62"/>
        <end position="163"/>
    </location>
</feature>
<dbReference type="Proteomes" id="UP001497623">
    <property type="component" value="Unassembled WGS sequence"/>
</dbReference>
<dbReference type="InterPro" id="IPR036179">
    <property type="entry name" value="Ig-like_dom_sf"/>
</dbReference>
<dbReference type="PROSITE" id="PS50835">
    <property type="entry name" value="IG_LIKE"/>
    <property type="match status" value="1"/>
</dbReference>
<dbReference type="GO" id="GO:0050808">
    <property type="term" value="P:synapse organization"/>
    <property type="evidence" value="ECO:0007669"/>
    <property type="project" value="TreeGrafter"/>
</dbReference>
<keyword evidence="3" id="KW-1185">Reference proteome</keyword>
<dbReference type="SMART" id="SM00409">
    <property type="entry name" value="IG"/>
    <property type="match status" value="2"/>
</dbReference>
<dbReference type="InterPro" id="IPR003599">
    <property type="entry name" value="Ig_sub"/>
</dbReference>
<dbReference type="InterPro" id="IPR007110">
    <property type="entry name" value="Ig-like_dom"/>
</dbReference>
<dbReference type="Gene3D" id="2.60.40.10">
    <property type="entry name" value="Immunoglobulins"/>
    <property type="match status" value="2"/>
</dbReference>
<comment type="caution">
    <text evidence="2">The sequence shown here is derived from an EMBL/GenBank/DDBJ whole genome shotgun (WGS) entry which is preliminary data.</text>
</comment>
<dbReference type="PANTHER" id="PTHR23279">
    <property type="entry name" value="DEFECTIVE PROBOSCIS EXTENSION RESPONSE DPR -RELATED"/>
    <property type="match status" value="1"/>
</dbReference>
<evidence type="ECO:0000313" key="3">
    <source>
        <dbReference type="Proteomes" id="UP001497623"/>
    </source>
</evidence>
<proteinExistence type="predicted"/>
<feature type="non-terminal residue" evidence="2">
    <location>
        <position position="1"/>
    </location>
</feature>
<dbReference type="SMART" id="SM00408">
    <property type="entry name" value="IGc2"/>
    <property type="match status" value="2"/>
</dbReference>
<organism evidence="2 3">
    <name type="scientific">Meganyctiphanes norvegica</name>
    <name type="common">Northern krill</name>
    <name type="synonym">Thysanopoda norvegica</name>
    <dbReference type="NCBI Taxonomy" id="48144"/>
    <lineage>
        <taxon>Eukaryota</taxon>
        <taxon>Metazoa</taxon>
        <taxon>Ecdysozoa</taxon>
        <taxon>Arthropoda</taxon>
        <taxon>Crustacea</taxon>
        <taxon>Multicrustacea</taxon>
        <taxon>Malacostraca</taxon>
        <taxon>Eumalacostraca</taxon>
        <taxon>Eucarida</taxon>
        <taxon>Euphausiacea</taxon>
        <taxon>Euphausiidae</taxon>
        <taxon>Meganyctiphanes</taxon>
    </lineage>
</organism>
<sequence length="234" mass="25792">KKDTQLLAMGDDLFTNDQRFFVSHSRHNHASGARHSQVWFLHLLNVTTEDEGQYECQTSNHPHQSLYTYLKVANTYAEISGPPVRAVASGSSLMLTCSVKDMVEPPSFVFWYQGDTMVNYDDRRGVHVTKGRDYSVLRVDEVTDGHAGNYTCTPSNAAPASVQVHVVVESTEAGGGSDPARQHDKQLGLLSVKSASCAGPRDPLTRTLTVALLLHLLLHYLLASLTHKGFQRSL</sequence>
<dbReference type="PANTHER" id="PTHR23279:SF37">
    <property type="entry name" value="DEFECTIVE PROBOSCIS EXTENSION RESPONSE 13, ISOFORM B"/>
    <property type="match status" value="1"/>
</dbReference>
<dbReference type="AlphaFoldDB" id="A0AAV2RWD3"/>
<protein>
    <recommendedName>
        <fullName evidence="1">Ig-like domain-containing protein</fullName>
    </recommendedName>
</protein>
<dbReference type="InterPro" id="IPR003598">
    <property type="entry name" value="Ig_sub2"/>
</dbReference>
<accession>A0AAV2RWD3</accession>
<evidence type="ECO:0000259" key="1">
    <source>
        <dbReference type="PROSITE" id="PS50835"/>
    </source>
</evidence>
<dbReference type="InterPro" id="IPR013783">
    <property type="entry name" value="Ig-like_fold"/>
</dbReference>
<reference evidence="2 3" key="1">
    <citation type="submission" date="2024-05" db="EMBL/GenBank/DDBJ databases">
        <authorList>
            <person name="Wallberg A."/>
        </authorList>
    </citation>
    <scope>NUCLEOTIDE SEQUENCE [LARGE SCALE GENOMIC DNA]</scope>
</reference>
<dbReference type="SUPFAM" id="SSF48726">
    <property type="entry name" value="Immunoglobulin"/>
    <property type="match status" value="2"/>
</dbReference>
<dbReference type="Pfam" id="PF13927">
    <property type="entry name" value="Ig_3"/>
    <property type="match status" value="1"/>
</dbReference>
<dbReference type="InterPro" id="IPR037448">
    <property type="entry name" value="Zig-8"/>
</dbReference>
<evidence type="ECO:0000313" key="2">
    <source>
        <dbReference type="EMBL" id="CAL4148419.1"/>
    </source>
</evidence>
<dbReference type="GO" id="GO:0032589">
    <property type="term" value="C:neuron projection membrane"/>
    <property type="evidence" value="ECO:0007669"/>
    <property type="project" value="TreeGrafter"/>
</dbReference>
<name>A0AAV2RWD3_MEGNR</name>